<organism evidence="1 2">
    <name type="scientific">Thomasclavelia spiroformis</name>
    <dbReference type="NCBI Taxonomy" id="29348"/>
    <lineage>
        <taxon>Bacteria</taxon>
        <taxon>Bacillati</taxon>
        <taxon>Bacillota</taxon>
        <taxon>Erysipelotrichia</taxon>
        <taxon>Erysipelotrichales</taxon>
        <taxon>Coprobacillaceae</taxon>
        <taxon>Thomasclavelia</taxon>
    </lineage>
</organism>
<reference evidence="2" key="1">
    <citation type="submission" date="2017-04" db="EMBL/GenBank/DDBJ databases">
        <title>Function of individual gut microbiota members based on whole genome sequencing of pure cultures obtained from chicken caecum.</title>
        <authorList>
            <person name="Medvecky M."/>
            <person name="Cejkova D."/>
            <person name="Polansky O."/>
            <person name="Karasova D."/>
            <person name="Kubasova T."/>
            <person name="Cizek A."/>
            <person name="Rychlik I."/>
        </authorList>
    </citation>
    <scope>NUCLEOTIDE SEQUENCE [LARGE SCALE GENOMIC DNA]</scope>
    <source>
        <strain evidence="2">An149</strain>
    </source>
</reference>
<evidence type="ECO:0000313" key="1">
    <source>
        <dbReference type="EMBL" id="OUQ03367.1"/>
    </source>
</evidence>
<comment type="caution">
    <text evidence="1">The sequence shown here is derived from an EMBL/GenBank/DDBJ whole genome shotgun (WGS) entry which is preliminary data.</text>
</comment>
<sequence length="532" mass="60054">MGKYYSSSEETWNKETTAQEKIADGISKLYQINNALDRGFDELKSDKYGLMSNNSYDNFSYQIVQCGEKNHALSQYSKEIHGILKDKEISFCKGISKVIEEMSLLEITEYTTENTLGITERKNVPTAYYNGSMAYQAGMPISYQVKDVPKGKINILDIQMKTDIMGIEEQLEAYLKEEKGNLTDAELVELKEEYYQQYLQTSFEHEVYTDGWLKNLSTTLDYIPIVGGVKNAIEGLCGYTMTGEKLTTQERISYTALGILTTAVDVFTLGTASGLIQGGKFVGKELAKSGIKKLGKYAIMDSVSSVTMGWGSQFAGEKLRDFGLSAEGIFAIHLIASVSTVGVSKLTKEKVIDSKTFTNWSDMKNANKGTVTKLVDEYKPNGATHPRKWLAVDGTSLTIDTVKRPFGSTYQIWHYTDSTGVVTSGIKGIDDITLGQIHHYASNKNKEYTNQFKEILEIYGLDLDDDWNKRYISSHIGSHPKEYHEFVLEQLNKADRLAKGNVEKFKRYYEKLVIDKVNKNPEMLNKSYWRNK</sequence>
<dbReference type="Pfam" id="PF14412">
    <property type="entry name" value="AHH"/>
    <property type="match status" value="1"/>
</dbReference>
<dbReference type="InterPro" id="IPR032871">
    <property type="entry name" value="AHH_dom_containing"/>
</dbReference>
<protein>
    <recommendedName>
        <fullName evidence="3">LXG domain-containing protein</fullName>
    </recommendedName>
</protein>
<gene>
    <name evidence="1" type="ORF">B5E91_12715</name>
</gene>
<dbReference type="RefSeq" id="WP_087258383.1">
    <property type="nucleotide sequence ID" value="NZ_CALURN010000013.1"/>
</dbReference>
<name>A0A1Y4EPK6_9FIRM</name>
<accession>A0A1Y4EPK6</accession>
<dbReference type="AlphaFoldDB" id="A0A1Y4EPK6"/>
<evidence type="ECO:0000313" key="2">
    <source>
        <dbReference type="Proteomes" id="UP000196258"/>
    </source>
</evidence>
<dbReference type="Proteomes" id="UP000196258">
    <property type="component" value="Unassembled WGS sequence"/>
</dbReference>
<evidence type="ECO:0008006" key="3">
    <source>
        <dbReference type="Google" id="ProtNLM"/>
    </source>
</evidence>
<dbReference type="EMBL" id="NFLB01000020">
    <property type="protein sequence ID" value="OUQ03367.1"/>
    <property type="molecule type" value="Genomic_DNA"/>
</dbReference>
<proteinExistence type="predicted"/>